<name>A0A9P5ZHQ7_PLEER</name>
<comment type="caution">
    <text evidence="3">The sequence shown here is derived from an EMBL/GenBank/DDBJ whole genome shotgun (WGS) entry which is preliminary data.</text>
</comment>
<evidence type="ECO:0000256" key="1">
    <source>
        <dbReference type="SAM" id="MobiDB-lite"/>
    </source>
</evidence>
<reference evidence="3" key="1">
    <citation type="submission" date="2020-11" db="EMBL/GenBank/DDBJ databases">
        <authorList>
            <consortium name="DOE Joint Genome Institute"/>
            <person name="Ahrendt S."/>
            <person name="Riley R."/>
            <person name="Andreopoulos W."/>
            <person name="Labutti K."/>
            <person name="Pangilinan J."/>
            <person name="Ruiz-Duenas F.J."/>
            <person name="Barrasa J.M."/>
            <person name="Sanchez-Garcia M."/>
            <person name="Camarero S."/>
            <person name="Miyauchi S."/>
            <person name="Serrano A."/>
            <person name="Linde D."/>
            <person name="Babiker R."/>
            <person name="Drula E."/>
            <person name="Ayuso-Fernandez I."/>
            <person name="Pacheco R."/>
            <person name="Padilla G."/>
            <person name="Ferreira P."/>
            <person name="Barriuso J."/>
            <person name="Kellner H."/>
            <person name="Castanera R."/>
            <person name="Alfaro M."/>
            <person name="Ramirez L."/>
            <person name="Pisabarro A.G."/>
            <person name="Kuo A."/>
            <person name="Tritt A."/>
            <person name="Lipzen A."/>
            <person name="He G."/>
            <person name="Yan M."/>
            <person name="Ng V."/>
            <person name="Cullen D."/>
            <person name="Martin F."/>
            <person name="Rosso M.-N."/>
            <person name="Henrissat B."/>
            <person name="Hibbett D."/>
            <person name="Martinez A.T."/>
            <person name="Grigoriev I.V."/>
        </authorList>
    </citation>
    <scope>NUCLEOTIDE SEQUENCE</scope>
    <source>
        <strain evidence="3">ATCC 90797</strain>
    </source>
</reference>
<feature type="compositionally biased region" description="Low complexity" evidence="1">
    <location>
        <begin position="119"/>
        <end position="128"/>
    </location>
</feature>
<feature type="region of interest" description="Disordered" evidence="1">
    <location>
        <begin position="83"/>
        <end position="102"/>
    </location>
</feature>
<evidence type="ECO:0000313" key="3">
    <source>
        <dbReference type="EMBL" id="KAF9487954.1"/>
    </source>
</evidence>
<dbReference type="Proteomes" id="UP000807025">
    <property type="component" value="Unassembled WGS sequence"/>
</dbReference>
<keyword evidence="2" id="KW-1133">Transmembrane helix</keyword>
<keyword evidence="4" id="KW-1185">Reference proteome</keyword>
<protein>
    <submittedName>
        <fullName evidence="3">Uncharacterized protein</fullName>
    </submittedName>
</protein>
<feature type="region of interest" description="Disordered" evidence="1">
    <location>
        <begin position="119"/>
        <end position="149"/>
    </location>
</feature>
<dbReference type="EMBL" id="MU154740">
    <property type="protein sequence ID" value="KAF9487954.1"/>
    <property type="molecule type" value="Genomic_DNA"/>
</dbReference>
<feature type="transmembrane region" description="Helical" evidence="2">
    <location>
        <begin position="12"/>
        <end position="33"/>
    </location>
</feature>
<feature type="region of interest" description="Disordered" evidence="1">
    <location>
        <begin position="362"/>
        <end position="384"/>
    </location>
</feature>
<feature type="compositionally biased region" description="Low complexity" evidence="1">
    <location>
        <begin position="140"/>
        <end position="149"/>
    </location>
</feature>
<keyword evidence="2" id="KW-0472">Membrane</keyword>
<gene>
    <name evidence="3" type="ORF">BDN71DRAFT_1513493</name>
</gene>
<evidence type="ECO:0000313" key="4">
    <source>
        <dbReference type="Proteomes" id="UP000807025"/>
    </source>
</evidence>
<proteinExistence type="predicted"/>
<evidence type="ECO:0000256" key="2">
    <source>
        <dbReference type="SAM" id="Phobius"/>
    </source>
</evidence>
<organism evidence="3 4">
    <name type="scientific">Pleurotus eryngii</name>
    <name type="common">Boletus of the steppes</name>
    <dbReference type="NCBI Taxonomy" id="5323"/>
    <lineage>
        <taxon>Eukaryota</taxon>
        <taxon>Fungi</taxon>
        <taxon>Dikarya</taxon>
        <taxon>Basidiomycota</taxon>
        <taxon>Agaricomycotina</taxon>
        <taxon>Agaricomycetes</taxon>
        <taxon>Agaricomycetidae</taxon>
        <taxon>Agaricales</taxon>
        <taxon>Pleurotineae</taxon>
        <taxon>Pleurotaceae</taxon>
        <taxon>Pleurotus</taxon>
    </lineage>
</organism>
<sequence>MRAVARFNATRSSPLVINISLYIIGVDVSAFFFQRPTSQCASNSTARHHVSLPSRRVVYTMIDVCSFPPRQIFKRRLYYPQHTATPSNSSRQTPPTSTILISRSSAPNLRISTCRSVSSSASSTSSTSYMCTAPPQVNRSPSSESGSSSNLSVASRVAIATTWTTIDCHANVARRPPSTSRLLHPPSDAPAARIHRTIHRTIQRAASLLSSLSSFPRTSPTSNLLPRRSFNILIITRVVDGFRAYSDASPPYQSIKSTYQCIELKHLRLDNQDSHPASYLPIDRPRPAQAIPRRSYPIHATSTPDVRHASGSPRRLQCLGLSLKIRARALLYCSAQHGLLHSSYRTRRPYHCSTDHQLARKSGSQISYPFPAPHASGPRRDATRSPPLLYIERTVLPWTYASHLPPLQGSNPSGKCCRGLCRSRTPPVAKRKPIVGVVVGVISSDYPARIAATGPEDSRIDRDVSAVSLALTSDDSDLDETRTP</sequence>
<dbReference type="AlphaFoldDB" id="A0A9P5ZHQ7"/>
<keyword evidence="2" id="KW-0812">Transmembrane</keyword>
<accession>A0A9P5ZHQ7</accession>